<reference evidence="1 2" key="1">
    <citation type="submission" date="2024-05" db="EMBL/GenBank/DDBJ databases">
        <title>Roseateles sp. DJS-2-20 16S ribosomal RNA gene Genome sequencing and assembly.</title>
        <authorList>
            <person name="Woo H."/>
        </authorList>
    </citation>
    <scope>NUCLEOTIDE SEQUENCE [LARGE SCALE GENOMIC DNA]</scope>
    <source>
        <strain evidence="1 2">DJS-2-20</strain>
    </source>
</reference>
<dbReference type="PIRSF" id="PIRSF030820">
    <property type="entry name" value="UCP030820"/>
    <property type="match status" value="1"/>
</dbReference>
<dbReference type="Pfam" id="PF06073">
    <property type="entry name" value="DUF934"/>
    <property type="match status" value="1"/>
</dbReference>
<protein>
    <submittedName>
        <fullName evidence="1">DUF934 domain-containing protein</fullName>
    </submittedName>
</protein>
<dbReference type="EMBL" id="JBDPZD010000003">
    <property type="protein sequence ID" value="MEO3692087.1"/>
    <property type="molecule type" value="Genomic_DNA"/>
</dbReference>
<name>A0ABV0G2X8_9BURK</name>
<dbReference type="InterPro" id="IPR008318">
    <property type="entry name" value="UCP030820"/>
</dbReference>
<organism evidence="1 2">
    <name type="scientific">Roseateles paludis</name>
    <dbReference type="NCBI Taxonomy" id="3145238"/>
    <lineage>
        <taxon>Bacteria</taxon>
        <taxon>Pseudomonadati</taxon>
        <taxon>Pseudomonadota</taxon>
        <taxon>Betaproteobacteria</taxon>
        <taxon>Burkholderiales</taxon>
        <taxon>Sphaerotilaceae</taxon>
        <taxon>Roseateles</taxon>
    </lineage>
</organism>
<accession>A0ABV0G2X8</accession>
<comment type="caution">
    <text evidence="1">The sequence shown here is derived from an EMBL/GenBank/DDBJ whole genome shotgun (WGS) entry which is preliminary data.</text>
</comment>
<evidence type="ECO:0000313" key="2">
    <source>
        <dbReference type="Proteomes" id="UP001495147"/>
    </source>
</evidence>
<dbReference type="RefSeq" id="WP_347704914.1">
    <property type="nucleotide sequence ID" value="NZ_JBDPZD010000003.1"/>
</dbReference>
<dbReference type="Proteomes" id="UP001495147">
    <property type="component" value="Unassembled WGS sequence"/>
</dbReference>
<proteinExistence type="predicted"/>
<keyword evidence="2" id="KW-1185">Reference proteome</keyword>
<gene>
    <name evidence="1" type="ORF">ABDJ85_11450</name>
</gene>
<evidence type="ECO:0000313" key="1">
    <source>
        <dbReference type="EMBL" id="MEO3692087.1"/>
    </source>
</evidence>
<sequence>MKFIDLHTCPWQHAIGEDGPKPDPDPAPHRLLSLEQWHAVRAHWPQDLSVAIEFPNDADIAQLAPDLGRIALVALDFPKWTDGRAYSQARVLRARFKFKGAIRARGEVLVDMMQLLQRTGFDEVVLRGDQSKAFAQKALDLFNDVGFYQGDVQETRPWFLRGATA</sequence>